<proteinExistence type="predicted"/>
<evidence type="ECO:0000313" key="1">
    <source>
        <dbReference type="EMBL" id="JAT53389.1"/>
    </source>
</evidence>
<protein>
    <submittedName>
        <fullName evidence="1">Galectin-3-binding protein</fullName>
    </submittedName>
</protein>
<dbReference type="EMBL" id="GDJX01014547">
    <property type="protein sequence ID" value="JAT53389.1"/>
    <property type="molecule type" value="Transcribed_RNA"/>
</dbReference>
<dbReference type="AlphaFoldDB" id="A0A1D1YFH5"/>
<accession>A0A1D1YFH5</accession>
<name>A0A1D1YFH5_9ARAE</name>
<organism evidence="1">
    <name type="scientific">Anthurium amnicola</name>
    <dbReference type="NCBI Taxonomy" id="1678845"/>
    <lineage>
        <taxon>Eukaryota</taxon>
        <taxon>Viridiplantae</taxon>
        <taxon>Streptophyta</taxon>
        <taxon>Embryophyta</taxon>
        <taxon>Tracheophyta</taxon>
        <taxon>Spermatophyta</taxon>
        <taxon>Magnoliopsida</taxon>
        <taxon>Liliopsida</taxon>
        <taxon>Araceae</taxon>
        <taxon>Pothoideae</taxon>
        <taxon>Potheae</taxon>
        <taxon>Anthurium</taxon>
    </lineage>
</organism>
<reference evidence="1" key="1">
    <citation type="submission" date="2015-07" db="EMBL/GenBank/DDBJ databases">
        <title>Transcriptome Assembly of Anthurium amnicola.</title>
        <authorList>
            <person name="Suzuki J."/>
        </authorList>
    </citation>
    <scope>NUCLEOTIDE SEQUENCE</scope>
</reference>
<gene>
    <name evidence="1" type="primary">LGALS3BP_0</name>
    <name evidence="1" type="ORF">g.121265</name>
</gene>
<sequence>WVLVNPAGRSTKQGRKIAACEGSIPAVSDARRPAPIPSGKPSPALRILLPRVPFLRQSESIMLKINDGWILKEREVQRLIERWNIEGESGTKMKVVNVYTQMSNIDSKTYFETRN</sequence>
<feature type="non-terminal residue" evidence="1">
    <location>
        <position position="1"/>
    </location>
</feature>